<evidence type="ECO:0000313" key="2">
    <source>
        <dbReference type="Proteomes" id="UP000653275"/>
    </source>
</evidence>
<protein>
    <submittedName>
        <fullName evidence="1">Molybdate ABC transporter substrate-binding protein</fullName>
    </submittedName>
</protein>
<comment type="caution">
    <text evidence="1">The sequence shown here is derived from an EMBL/GenBank/DDBJ whole genome shotgun (WGS) entry which is preliminary data.</text>
</comment>
<dbReference type="SUPFAM" id="SSF53850">
    <property type="entry name" value="Periplasmic binding protein-like II"/>
    <property type="match status" value="1"/>
</dbReference>
<proteinExistence type="predicted"/>
<accession>A0AAP2AGC7</accession>
<dbReference type="GO" id="GO:0015689">
    <property type="term" value="P:molybdate ion transport"/>
    <property type="evidence" value="ECO:0007669"/>
    <property type="project" value="TreeGrafter"/>
</dbReference>
<dbReference type="Gene3D" id="3.40.190.10">
    <property type="entry name" value="Periplasmic binding protein-like II"/>
    <property type="match status" value="2"/>
</dbReference>
<dbReference type="NCBIfam" id="NF002918">
    <property type="entry name" value="PRK03537.1-4"/>
    <property type="match status" value="1"/>
</dbReference>
<dbReference type="GO" id="GO:0030973">
    <property type="term" value="F:molybdate ion binding"/>
    <property type="evidence" value="ECO:0007669"/>
    <property type="project" value="TreeGrafter"/>
</dbReference>
<reference evidence="1" key="1">
    <citation type="submission" date="2020-12" db="EMBL/GenBank/DDBJ databases">
        <title>Draft genome sequence of Enterobacter spp., Lelliottia spp. and Serratia spp. isolated from drinking water reservoirs and lakes.</title>
        <authorList>
            <person name="Reitter C."/>
            <person name="Neuhaus K."/>
            <person name="Huegler M."/>
        </authorList>
    </citation>
    <scope>NUCLEOTIDE SEQUENCE</scope>
    <source>
        <strain evidence="1">TZW15</strain>
    </source>
</reference>
<dbReference type="Proteomes" id="UP000653275">
    <property type="component" value="Unassembled WGS sequence"/>
</dbReference>
<organism evidence="1 2">
    <name type="scientific">Lelliottia amnigena</name>
    <name type="common">Enterobacter amnigenus</name>
    <dbReference type="NCBI Taxonomy" id="61646"/>
    <lineage>
        <taxon>Bacteria</taxon>
        <taxon>Pseudomonadati</taxon>
        <taxon>Pseudomonadota</taxon>
        <taxon>Gammaproteobacteria</taxon>
        <taxon>Enterobacterales</taxon>
        <taxon>Enterobacteriaceae</taxon>
        <taxon>Lelliottia</taxon>
    </lineage>
</organism>
<sequence>MRVLAAGSLRGVWAQLITHFSEPVETHFGPAGILQERILAGEECDLFASANLAHPQALLAAGRAQAVVPFASNKLCLTVRSDVMRVGDDWRALLNRTDLRLATSTAGCDPSGDYTQELFNRMGVEGHAARQRALALVGGRNSALIPTGTLAAQWVIESGQAEMFIGYASYANTLRQTEGLTVLAIPEPLNPHAQYALAVLTPKAQRLAEFIQSKEAKVILREAGFGV</sequence>
<dbReference type="Pfam" id="PF13531">
    <property type="entry name" value="SBP_bac_11"/>
    <property type="match status" value="1"/>
</dbReference>
<dbReference type="InterPro" id="IPR050682">
    <property type="entry name" value="ModA/WtpA"/>
</dbReference>
<dbReference type="PANTHER" id="PTHR30632:SF0">
    <property type="entry name" value="SULFATE-BINDING PROTEIN"/>
    <property type="match status" value="1"/>
</dbReference>
<dbReference type="RefSeq" id="WP_131486300.1">
    <property type="nucleotide sequence ID" value="NZ_JAENMR010000014.1"/>
</dbReference>
<gene>
    <name evidence="1" type="ORF">I7V27_19400</name>
</gene>
<dbReference type="PANTHER" id="PTHR30632">
    <property type="entry name" value="MOLYBDATE-BINDING PERIPLASMIC PROTEIN"/>
    <property type="match status" value="1"/>
</dbReference>
<dbReference type="AlphaFoldDB" id="A0AAP2AGC7"/>
<dbReference type="EMBL" id="JAENMS010000013">
    <property type="protein sequence ID" value="MBL5936608.1"/>
    <property type="molecule type" value="Genomic_DNA"/>
</dbReference>
<evidence type="ECO:0000313" key="1">
    <source>
        <dbReference type="EMBL" id="MBL5936608.1"/>
    </source>
</evidence>
<name>A0AAP2AGC7_LELAM</name>